<accession>U5E553</accession>
<dbReference type="STRING" id="1824.SAMN05444423_10144"/>
<dbReference type="RefSeq" id="WP_019044537.1">
    <property type="nucleotide sequence ID" value="NZ_BAFO02000025.1"/>
</dbReference>
<dbReference type="OrthoDB" id="4183777at2"/>
<organism evidence="1 2">
    <name type="scientific">Nocardia asteroides NBRC 15531</name>
    <dbReference type="NCBI Taxonomy" id="1110697"/>
    <lineage>
        <taxon>Bacteria</taxon>
        <taxon>Bacillati</taxon>
        <taxon>Actinomycetota</taxon>
        <taxon>Actinomycetes</taxon>
        <taxon>Mycobacteriales</taxon>
        <taxon>Nocardiaceae</taxon>
        <taxon>Nocardia</taxon>
    </lineage>
</organism>
<dbReference type="AlphaFoldDB" id="U5E553"/>
<reference evidence="1 2" key="1">
    <citation type="journal article" date="2014" name="BMC Genomics">
        <title>Genome based analysis of type-I polyketide synthase and nonribosomal peptide synthetase gene clusters in seven strains of five representative Nocardia species.</title>
        <authorList>
            <person name="Komaki H."/>
            <person name="Ichikawa N."/>
            <person name="Hosoyama A."/>
            <person name="Takahashi-Nakaguchi A."/>
            <person name="Matsuzawa T."/>
            <person name="Suzuki K."/>
            <person name="Fujita N."/>
            <person name="Gonoi T."/>
        </authorList>
    </citation>
    <scope>NUCLEOTIDE SEQUENCE [LARGE SCALE GENOMIC DNA]</scope>
    <source>
        <strain evidence="1 2">NBRC 15531</strain>
    </source>
</reference>
<name>U5E553_NOCAS</name>
<dbReference type="Proteomes" id="UP000017048">
    <property type="component" value="Unassembled WGS sequence"/>
</dbReference>
<keyword evidence="2" id="KW-1185">Reference proteome</keyword>
<dbReference type="PROSITE" id="PS51257">
    <property type="entry name" value="PROKAR_LIPOPROTEIN"/>
    <property type="match status" value="1"/>
</dbReference>
<comment type="caution">
    <text evidence="1">The sequence shown here is derived from an EMBL/GenBank/DDBJ whole genome shotgun (WGS) entry which is preliminary data.</text>
</comment>
<evidence type="ECO:0008006" key="3">
    <source>
        <dbReference type="Google" id="ProtNLM"/>
    </source>
</evidence>
<evidence type="ECO:0000313" key="1">
    <source>
        <dbReference type="EMBL" id="GAD84767.1"/>
    </source>
</evidence>
<proteinExistence type="predicted"/>
<gene>
    <name evidence="1" type="ORF">NCAST_25_01890</name>
</gene>
<protein>
    <recommendedName>
        <fullName evidence="3">DUF3558 domain-containing protein</fullName>
    </recommendedName>
</protein>
<dbReference type="EMBL" id="BAFO02000025">
    <property type="protein sequence ID" value="GAD84767.1"/>
    <property type="molecule type" value="Genomic_DNA"/>
</dbReference>
<sequence>MILRGWRTAGPIAAAAVALSACGPVGPPAIDFGDAAPAAAPLAATLPATVENWPDACAVLTDAEITAILPQATGLTRTPQTVQIVDESVRNIAQGGCQFAFDLPDLRESAGNTKITLTFSRVGEENAVAAYYADMKRFSGDPVAPAAWGATECTYGKIIESSVACYHRNFAFTVTGDSTVGGLDSPARFQIWRDEVTAEVVRTLVSRMG</sequence>
<evidence type="ECO:0000313" key="2">
    <source>
        <dbReference type="Proteomes" id="UP000017048"/>
    </source>
</evidence>
<dbReference type="GeneID" id="91514648"/>